<dbReference type="CDD" id="cd00085">
    <property type="entry name" value="HNHc"/>
    <property type="match status" value="1"/>
</dbReference>
<keyword evidence="3" id="KW-1185">Reference proteome</keyword>
<organism evidence="2 3">
    <name type="scientific">Paenisporosarcina cavernae</name>
    <dbReference type="NCBI Taxonomy" id="2320858"/>
    <lineage>
        <taxon>Bacteria</taxon>
        <taxon>Bacillati</taxon>
        <taxon>Bacillota</taxon>
        <taxon>Bacilli</taxon>
        <taxon>Bacillales</taxon>
        <taxon>Caryophanaceae</taxon>
        <taxon>Paenisporosarcina</taxon>
    </lineage>
</organism>
<name>A0A385YRX3_9BACL</name>
<dbReference type="OrthoDB" id="489287at2"/>
<proteinExistence type="predicted"/>
<dbReference type="GO" id="GO:0003676">
    <property type="term" value="F:nucleic acid binding"/>
    <property type="evidence" value="ECO:0007669"/>
    <property type="project" value="InterPro"/>
</dbReference>
<dbReference type="EMBL" id="CP032418">
    <property type="protein sequence ID" value="AYC28472.1"/>
    <property type="molecule type" value="Genomic_DNA"/>
</dbReference>
<dbReference type="GO" id="GO:0008270">
    <property type="term" value="F:zinc ion binding"/>
    <property type="evidence" value="ECO:0007669"/>
    <property type="project" value="InterPro"/>
</dbReference>
<dbReference type="RefSeq" id="WP_119882217.1">
    <property type="nucleotide sequence ID" value="NZ_CP032418.1"/>
</dbReference>
<feature type="domain" description="HNH nuclease" evidence="1">
    <location>
        <begin position="211"/>
        <end position="263"/>
    </location>
</feature>
<reference evidence="3" key="1">
    <citation type="submission" date="2018-09" db="EMBL/GenBank/DDBJ databases">
        <authorList>
            <person name="Zhu H."/>
        </authorList>
    </citation>
    <scope>NUCLEOTIDE SEQUENCE [LARGE SCALE GENOMIC DNA]</scope>
    <source>
        <strain evidence="3">K2R23-3</strain>
    </source>
</reference>
<dbReference type="Gene3D" id="1.10.30.50">
    <property type="match status" value="1"/>
</dbReference>
<dbReference type="Proteomes" id="UP000265725">
    <property type="component" value="Chromosome"/>
</dbReference>
<evidence type="ECO:0000313" key="2">
    <source>
        <dbReference type="EMBL" id="AYC28472.1"/>
    </source>
</evidence>
<dbReference type="InterPro" id="IPR002711">
    <property type="entry name" value="HNH"/>
</dbReference>
<evidence type="ECO:0000259" key="1">
    <source>
        <dbReference type="SMART" id="SM00507"/>
    </source>
</evidence>
<dbReference type="GO" id="GO:0004519">
    <property type="term" value="F:endonuclease activity"/>
    <property type="evidence" value="ECO:0007669"/>
    <property type="project" value="UniProtKB-KW"/>
</dbReference>
<dbReference type="InterPro" id="IPR003615">
    <property type="entry name" value="HNH_nuc"/>
</dbReference>
<evidence type="ECO:0000313" key="3">
    <source>
        <dbReference type="Proteomes" id="UP000265725"/>
    </source>
</evidence>
<keyword evidence="2" id="KW-0378">Hydrolase</keyword>
<keyword evidence="2" id="KW-0255">Endonuclease</keyword>
<dbReference type="SMART" id="SM00507">
    <property type="entry name" value="HNHc"/>
    <property type="match status" value="1"/>
</dbReference>
<dbReference type="Pfam" id="PF01844">
    <property type="entry name" value="HNH"/>
    <property type="match status" value="1"/>
</dbReference>
<gene>
    <name evidence="2" type="ORF">D3873_00775</name>
</gene>
<protein>
    <submittedName>
        <fullName evidence="2">HNH endonuclease</fullName>
    </submittedName>
</protein>
<accession>A0A385YRX3</accession>
<sequence length="319" mass="37944">MGWDLTAAESKDDYLTENDLWRHTQHFLMDASHTTSYKHVLMKALLESIAEITNSCELSFVQISRHVTKIYWNLVVTNNIRQLNSNSTISSVEKILYSFQEKYSIPSEWNFDQLIDKQQEELIKHINKVYKQYVFGSFYKSFNGSIFSFNKNEEWVRLNPPYVIFFERYKRILMNATNYQLALFLEKHNSHSVMTNLLRKLEFLSARQSLQEFKFLLQKQGTETCFYCHQGLVKSHVDHFIPWSYMQNDVLWNFVLACPRCNTSKGNKLADNNFLSRLIDRNNQWQDLMVTSNYSEEKLHRLYHFAESNGFATDWRPVN</sequence>
<dbReference type="KEGG" id="paek:D3873_00775"/>
<keyword evidence="2" id="KW-0540">Nuclease</keyword>
<dbReference type="AlphaFoldDB" id="A0A385YRX3"/>